<feature type="signal peptide" evidence="1">
    <location>
        <begin position="1"/>
        <end position="20"/>
    </location>
</feature>
<dbReference type="EMBL" id="BCLY01000017">
    <property type="protein sequence ID" value="GAQ11771.1"/>
    <property type="molecule type" value="Genomic_DNA"/>
</dbReference>
<proteinExistence type="predicted"/>
<dbReference type="Proteomes" id="UP000051487">
    <property type="component" value="Unassembled WGS sequence"/>
</dbReference>
<comment type="caution">
    <text evidence="2">The sequence shown here is derived from an EMBL/GenBank/DDBJ whole genome shotgun (WGS) entry which is preliminary data.</text>
</comment>
<accession>A0AAN4PT79</accession>
<keyword evidence="1" id="KW-0732">Signal</keyword>
<gene>
    <name evidence="2" type="ORF">ALT_9092</name>
</gene>
<protein>
    <submittedName>
        <fullName evidence="2">Uncharacterized protein</fullName>
    </submittedName>
</protein>
<evidence type="ECO:0000313" key="2">
    <source>
        <dbReference type="EMBL" id="GAQ11771.1"/>
    </source>
</evidence>
<dbReference type="AlphaFoldDB" id="A0AAN4PT79"/>
<sequence length="325" mass="36010">MVSLRSLALILALYGLGTQAAPAQEGQAVEHHDEKVSILDLARNGKVTDSGTVNVTYKHELPEPNRDDTFEVDGITFYSFPGGADVHPEFWEERDISSPDTVNSSSLEARQSYITSCEPCKCSINQQVWYEWQTQNWNTVVGNTHLLSDPLCPPGSISKTWTKSWSHQISVQAGPDLKIGAGILEKFGIRAGYSYTWGHAEATQYGVSWNKDGQQHPFVATFHPNIFVVNGIARAHYVDHYYNNMACAVSDWSHMNLHLPLVEQTNNDCLKETSTCGAAGSYDSCFYIGKYAKKICPGRNLGPTPVGRECPNYLYPAPFNNPANN</sequence>
<organism evidence="2 3">
    <name type="scientific">Aspergillus lentulus</name>
    <dbReference type="NCBI Taxonomy" id="293939"/>
    <lineage>
        <taxon>Eukaryota</taxon>
        <taxon>Fungi</taxon>
        <taxon>Dikarya</taxon>
        <taxon>Ascomycota</taxon>
        <taxon>Pezizomycotina</taxon>
        <taxon>Eurotiomycetes</taxon>
        <taxon>Eurotiomycetidae</taxon>
        <taxon>Eurotiales</taxon>
        <taxon>Aspergillaceae</taxon>
        <taxon>Aspergillus</taxon>
        <taxon>Aspergillus subgen. Fumigati</taxon>
    </lineage>
</organism>
<evidence type="ECO:0000313" key="3">
    <source>
        <dbReference type="Proteomes" id="UP000051487"/>
    </source>
</evidence>
<feature type="chain" id="PRO_5042921481" evidence="1">
    <location>
        <begin position="21"/>
        <end position="325"/>
    </location>
</feature>
<reference evidence="2 3" key="1">
    <citation type="submission" date="2015-11" db="EMBL/GenBank/DDBJ databases">
        <title>Aspergillus lentulus strain IFM 54703T.</title>
        <authorList>
            <person name="Kusuya Y."/>
            <person name="Sakai K."/>
            <person name="Kamei K."/>
            <person name="Takahashi H."/>
            <person name="Yaguchi T."/>
        </authorList>
    </citation>
    <scope>NUCLEOTIDE SEQUENCE [LARGE SCALE GENOMIC DNA]</scope>
    <source>
        <strain evidence="2 3">IFM 54703</strain>
    </source>
</reference>
<name>A0AAN4PT79_ASPLE</name>
<evidence type="ECO:0000256" key="1">
    <source>
        <dbReference type="SAM" id="SignalP"/>
    </source>
</evidence>